<sequence length="326" mass="34033">MILTKAFAPIAIAGTVAGGVYAAPAAHATQIDVSLLSGTAFFVGPTILSTPSPAFAQTAADLFLQPLGFDGGDDAASCVVGAGVCDAPLRILSTPALIQQGHSSFVGAAEIVRAVHAELNANPDAYDAEHPLFVFGWSQGATAGSIAMAQLAHDGVDSDLLHFVFIGNPVGADTASPDMGGGSSPDFFDTALLNGVQTPNDAFAVTDYTIPGDPVTDPTSTSELGLFYEHMMYLGLTPDQVANHVATSDGMITDIDISGDFDQFGAWLNAWPHGLVDSGWWEGLFYSAVAFVYSAFGNIEGFFGDWLGIPWSGVEDTLDFWFPPEV</sequence>
<keyword evidence="1" id="KW-0732">Signal</keyword>
<dbReference type="InterPro" id="IPR013228">
    <property type="entry name" value="PE-PPE_C"/>
</dbReference>
<feature type="chain" id="PRO_5013275754" evidence="1">
    <location>
        <begin position="23"/>
        <end position="326"/>
    </location>
</feature>
<dbReference type="Gene3D" id="3.40.50.1820">
    <property type="entry name" value="alpha/beta hydrolase"/>
    <property type="match status" value="1"/>
</dbReference>
<gene>
    <name evidence="3" type="ORF">BST28_19445</name>
</gene>
<reference evidence="3 4" key="1">
    <citation type="submission" date="2017-02" db="EMBL/GenBank/DDBJ databases">
        <title>The new phylogeny of genus Mycobacterium.</title>
        <authorList>
            <person name="Tortoli E."/>
            <person name="Trovato A."/>
            <person name="Cirillo D.M."/>
        </authorList>
    </citation>
    <scope>NUCLEOTIDE SEQUENCE [LARGE SCALE GENOMIC DNA]</scope>
    <source>
        <strain evidence="3 4">DSM 45093</strain>
    </source>
</reference>
<dbReference type="SUPFAM" id="SSF53474">
    <property type="entry name" value="alpha/beta-Hydrolases"/>
    <property type="match status" value="1"/>
</dbReference>
<feature type="domain" description="PE-PPE" evidence="2">
    <location>
        <begin position="101"/>
        <end position="217"/>
    </location>
</feature>
<accession>A0A1X0DXB3</accession>
<evidence type="ECO:0000313" key="3">
    <source>
        <dbReference type="EMBL" id="ORA76995.1"/>
    </source>
</evidence>
<dbReference type="AlphaFoldDB" id="A0A1X0DXB3"/>
<dbReference type="EMBL" id="MVHU01000038">
    <property type="protein sequence ID" value="ORA76995.1"/>
    <property type="molecule type" value="Genomic_DNA"/>
</dbReference>
<evidence type="ECO:0000259" key="2">
    <source>
        <dbReference type="Pfam" id="PF08237"/>
    </source>
</evidence>
<dbReference type="InterPro" id="IPR029058">
    <property type="entry name" value="AB_hydrolase_fold"/>
</dbReference>
<organism evidence="3 4">
    <name type="scientific">Mycolicibacter kumamotonensis</name>
    <dbReference type="NCBI Taxonomy" id="354243"/>
    <lineage>
        <taxon>Bacteria</taxon>
        <taxon>Bacillati</taxon>
        <taxon>Actinomycetota</taxon>
        <taxon>Actinomycetes</taxon>
        <taxon>Mycobacteriales</taxon>
        <taxon>Mycobacteriaceae</taxon>
        <taxon>Mycolicibacter</taxon>
    </lineage>
</organism>
<evidence type="ECO:0000256" key="1">
    <source>
        <dbReference type="SAM" id="SignalP"/>
    </source>
</evidence>
<comment type="caution">
    <text evidence="3">The sequence shown here is derived from an EMBL/GenBank/DDBJ whole genome shotgun (WGS) entry which is preliminary data.</text>
</comment>
<proteinExistence type="predicted"/>
<dbReference type="Proteomes" id="UP000192713">
    <property type="component" value="Unassembled WGS sequence"/>
</dbReference>
<name>A0A1X0DXB3_9MYCO</name>
<evidence type="ECO:0000313" key="4">
    <source>
        <dbReference type="Proteomes" id="UP000192713"/>
    </source>
</evidence>
<dbReference type="Pfam" id="PF08237">
    <property type="entry name" value="PE-PPE"/>
    <property type="match status" value="1"/>
</dbReference>
<feature type="signal peptide" evidence="1">
    <location>
        <begin position="1"/>
        <end position="22"/>
    </location>
</feature>
<dbReference type="RefSeq" id="WP_165758117.1">
    <property type="nucleotide sequence ID" value="NZ_MVHU01000038.1"/>
</dbReference>
<protein>
    <submittedName>
        <fullName evidence="3">PE-PPE domain-containing protein</fullName>
    </submittedName>
</protein>